<protein>
    <recommendedName>
        <fullName evidence="1">Tn3 transposase DDE domain-containing protein</fullName>
    </recommendedName>
</protein>
<feature type="domain" description="Tn3 transposase DDE" evidence="1">
    <location>
        <begin position="2"/>
        <end position="165"/>
    </location>
</feature>
<comment type="caution">
    <text evidence="2">The sequence shown here is derived from an EMBL/GenBank/DDBJ whole genome shotgun (WGS) entry which is preliminary data.</text>
</comment>
<evidence type="ECO:0000313" key="3">
    <source>
        <dbReference type="Proteomes" id="UP000182486"/>
    </source>
</evidence>
<organism evidence="2 3">
    <name type="scientific">Couchioplanes caeruleus subsp. caeruleus</name>
    <dbReference type="NCBI Taxonomy" id="56427"/>
    <lineage>
        <taxon>Bacteria</taxon>
        <taxon>Bacillati</taxon>
        <taxon>Actinomycetota</taxon>
        <taxon>Actinomycetes</taxon>
        <taxon>Micromonosporales</taxon>
        <taxon>Micromonosporaceae</taxon>
        <taxon>Couchioplanes</taxon>
    </lineage>
</organism>
<dbReference type="Pfam" id="PF01526">
    <property type="entry name" value="DDE_Tnp_Tn3"/>
    <property type="match status" value="1"/>
</dbReference>
<dbReference type="GO" id="GO:0004803">
    <property type="term" value="F:transposase activity"/>
    <property type="evidence" value="ECO:0007669"/>
    <property type="project" value="InterPro"/>
</dbReference>
<sequence length="183" mass="20465">MMGRAIRWDLIAEQYDQMIKYATAIRTGTASTEAILRRFTRAASHSTYQAMLEVGRAVKTIFVARYLRDRDLQREIHDGLNVAEGWNGGNQVLFYGKGGDIATNRRDEQELSVACLHVLQAAVAYVNTLLVQDVLAEPAWADALTAEDRRGLTPLFWTHVAPYGEVKLNMTKRLALRGEGRAG</sequence>
<evidence type="ECO:0000313" key="2">
    <source>
        <dbReference type="EMBL" id="OJF12518.1"/>
    </source>
</evidence>
<evidence type="ECO:0000259" key="1">
    <source>
        <dbReference type="Pfam" id="PF01526"/>
    </source>
</evidence>
<reference evidence="2 3" key="1">
    <citation type="submission" date="2016-09" db="EMBL/GenBank/DDBJ databases">
        <title>Couchioplanes caeruleus draft genome sequence.</title>
        <authorList>
            <person name="Sheehan J."/>
            <person name="Caffrey P."/>
        </authorList>
    </citation>
    <scope>NUCLEOTIDE SEQUENCE [LARGE SCALE GENOMIC DNA]</scope>
    <source>
        <strain evidence="2 3">DSM 43634</strain>
    </source>
</reference>
<dbReference type="InterPro" id="IPR002513">
    <property type="entry name" value="Tn3_Tnp_DDE_dom"/>
</dbReference>
<dbReference type="GO" id="GO:0006313">
    <property type="term" value="P:DNA transposition"/>
    <property type="evidence" value="ECO:0007669"/>
    <property type="project" value="InterPro"/>
</dbReference>
<dbReference type="AlphaFoldDB" id="A0A1K0GJS1"/>
<keyword evidence="3" id="KW-1185">Reference proteome</keyword>
<dbReference type="Proteomes" id="UP000182486">
    <property type="component" value="Unassembled WGS sequence"/>
</dbReference>
<accession>A0A1K0GJS1</accession>
<dbReference type="EMBL" id="MEIA01000215">
    <property type="protein sequence ID" value="OJF12518.1"/>
    <property type="molecule type" value="Genomic_DNA"/>
</dbReference>
<name>A0A1K0GJS1_9ACTN</name>
<gene>
    <name evidence="2" type="ORF">BG844_20110</name>
</gene>
<proteinExistence type="predicted"/>